<dbReference type="EMBL" id="LN877949">
    <property type="protein sequence ID" value="CUV05187.1"/>
    <property type="molecule type" value="Genomic_DNA"/>
</dbReference>
<dbReference type="EMBL" id="JTAI01000031">
    <property type="protein sequence ID" value="PPS93756.1"/>
    <property type="molecule type" value="Genomic_DNA"/>
</dbReference>
<evidence type="ECO:0000313" key="4">
    <source>
        <dbReference type="Proteomes" id="UP001429100"/>
    </source>
</evidence>
<reference evidence="3 4" key="3">
    <citation type="submission" date="2017-10" db="EMBL/GenBank/DDBJ databases">
        <title>Consistent, comparative and evidence-based genome annotation and re-annotation for the closely-related species, Cryptosporidium parvum, C. hominis and C. tyzzeri.</title>
        <authorList>
            <person name="Baptista R.P."/>
            <person name="Li Y."/>
            <person name="Sateriale A."/>
            <person name="Striepen B."/>
            <person name="Kissinger J.C."/>
        </authorList>
    </citation>
    <scope>NUCLEOTIDE SEQUENCE [LARGE SCALE GENOMIC DNA]</scope>
    <source>
        <strain evidence="3">30976</strain>
    </source>
</reference>
<dbReference type="PROSITE" id="PS51886">
    <property type="entry name" value="TLDC"/>
    <property type="match status" value="1"/>
</dbReference>
<name>A0A0S4TCW5_CRYHO</name>
<dbReference type="VEuPathDB" id="CryptoDB:ChTU502y2012_401g0310"/>
<sequence length="542" mass="61987">MGNIKSTEENKLLENSKSGGVCNNYSWCNLDQAELKKIGNLFGINDLNIETIKKDFRIDLNLIENRFPAILRRFYLDFFSFCCKDDFGEVNLTDFVKCVDSILYSNKKGIINKVSEYVTSNISDELDALRVIFSIVYFEISFLLCDSKSSILSLEPNNNDQYLISLTSYLDFEFIVKEYYKKKMTNCSKQSSVGLISDFIQEYLPLFAFFMKLSIRVHFDMISHPNNVQNSFMEDINLIQDEYNKHNDSHYNRQKDCHNDSQNGGCISSLDLFKLSRWIDDNSRVLSTEHCCILRCQYFGDMSSGECLTLFQPWNLLYASWKHGLSLNRLVSLIEGYSSNVLLLIKTTDNCIFGSVCTGNWKEGNGKYCGDETCFLTSLRPIFSIIGQSGKGRNFMYINTRYDFSPKGIGFGGEPEYSRLWLDSTLGTGTCLKSDLTYNIGMLYQPSNNSGKRNSCLLLGTPYSGENDESTTEINKFSVADIEVWGLGGESILKNYLEGKATNDYFKQERKVIDKSKFIKSEFDKEYLLGNTYSRGNTHSFN</sequence>
<dbReference type="PANTHER" id="PTHR23354">
    <property type="entry name" value="NUCLEOLAR PROTEIN 7/ESTROGEN RECEPTOR COACTIVATOR-RELATED"/>
    <property type="match status" value="1"/>
</dbReference>
<dbReference type="Proteomes" id="UP001429100">
    <property type="component" value="Unassembled WGS sequence"/>
</dbReference>
<protein>
    <submittedName>
        <fullName evidence="3">T1Dc domain containing protein</fullName>
    </submittedName>
</protein>
<dbReference type="SMART" id="SM00584">
    <property type="entry name" value="TLDc"/>
    <property type="match status" value="1"/>
</dbReference>
<dbReference type="VEuPathDB" id="CryptoDB:CHUDEA3_2740"/>
<dbReference type="VEuPathDB" id="CryptoDB:Chro.30312"/>
<evidence type="ECO:0000313" key="2">
    <source>
        <dbReference type="EMBL" id="CUV05187.1"/>
    </source>
</evidence>
<evidence type="ECO:0000313" key="3">
    <source>
        <dbReference type="EMBL" id="PPS93756.1"/>
    </source>
</evidence>
<dbReference type="InterPro" id="IPR006571">
    <property type="entry name" value="TLDc_dom"/>
</dbReference>
<organism evidence="2">
    <name type="scientific">Cryptosporidium hominis</name>
    <dbReference type="NCBI Taxonomy" id="237895"/>
    <lineage>
        <taxon>Eukaryota</taxon>
        <taxon>Sar</taxon>
        <taxon>Alveolata</taxon>
        <taxon>Apicomplexa</taxon>
        <taxon>Conoidasida</taxon>
        <taxon>Coccidia</taxon>
        <taxon>Eucoccidiorida</taxon>
        <taxon>Eimeriorina</taxon>
        <taxon>Cryptosporidiidae</taxon>
        <taxon>Cryptosporidium</taxon>
    </lineage>
</organism>
<reference evidence="2" key="2">
    <citation type="submission" date="2015-08" db="EMBL/GenBank/DDBJ databases">
        <authorList>
            <person name="Babu N.S."/>
            <person name="Beckwith C.J."/>
            <person name="Beseler K.G."/>
            <person name="Brison A."/>
            <person name="Carone J.V."/>
            <person name="Caskin T.P."/>
            <person name="Diamond M."/>
            <person name="Durham M.E."/>
            <person name="Foxe J.M."/>
            <person name="Go M."/>
            <person name="Henderson B.A."/>
            <person name="Jones I.B."/>
            <person name="McGettigan J.A."/>
            <person name="Micheletti S.J."/>
            <person name="Nasrallah M.E."/>
            <person name="Ortiz D."/>
            <person name="Piller C.R."/>
            <person name="Privatt S.R."/>
            <person name="Schneider S.L."/>
            <person name="Sharp S."/>
            <person name="Smith T.C."/>
            <person name="Stanton J.D."/>
            <person name="Ullery H.E."/>
            <person name="Wilson R.J."/>
            <person name="Serrano M.G."/>
            <person name="Buck G."/>
            <person name="Lee V."/>
            <person name="Wang Y."/>
            <person name="Carvalho R."/>
            <person name="Voegtly L."/>
            <person name="Shi R."/>
            <person name="Duckworth R."/>
            <person name="Johnson A."/>
            <person name="Loviza R."/>
            <person name="Walstead R."/>
            <person name="Shah Z."/>
            <person name="Kiflezghi M."/>
            <person name="Wade K."/>
            <person name="Ball S.L."/>
            <person name="Bradley K.W."/>
            <person name="Asai D.J."/>
            <person name="Bowman C.A."/>
            <person name="Russell D.A."/>
            <person name="Pope W.H."/>
            <person name="Jacobs-Sera D."/>
            <person name="Hendrix R.W."/>
            <person name="Hatfull G.F."/>
        </authorList>
    </citation>
    <scope>NUCLEOTIDE SEQUENCE [LARGE SCALE GENOMIC DNA]</scope>
</reference>
<dbReference type="Proteomes" id="UP000199752">
    <property type="component" value="Chromosome 3"/>
</dbReference>
<dbReference type="OrthoDB" id="289228at2759"/>
<feature type="domain" description="TLDc" evidence="1">
    <location>
        <begin position="284"/>
        <end position="488"/>
    </location>
</feature>
<evidence type="ECO:0000259" key="1">
    <source>
        <dbReference type="PROSITE" id="PS51886"/>
    </source>
</evidence>
<dbReference type="AlphaFoldDB" id="A0A0S4TCW5"/>
<proteinExistence type="predicted"/>
<dbReference type="Pfam" id="PF07534">
    <property type="entry name" value="TLD"/>
    <property type="match status" value="1"/>
</dbReference>
<dbReference type="PANTHER" id="PTHR23354:SF108">
    <property type="entry name" value="RE10231P"/>
    <property type="match status" value="1"/>
</dbReference>
<dbReference type="VEuPathDB" id="CryptoDB:GY17_00002500"/>
<keyword evidence="4" id="KW-1185">Reference proteome</keyword>
<accession>A0A0S4TCW5</accession>
<gene>
    <name evidence="2" type="ORF">CHUDEA3_2740</name>
    <name evidence="3" type="ORF">GY17_00002500</name>
</gene>
<reference evidence="3 4" key="1">
    <citation type="submission" date="2014-11" db="EMBL/GenBank/DDBJ databases">
        <title>Comparative genomic analysis of Cryptosporidium hominis reveals occurrence of genetic recombination in virulent subtypes.</title>
        <authorList>
            <person name="Guo Y."/>
            <person name="Tang K."/>
            <person name="Frace M."/>
            <person name="Li N."/>
            <person name="Roellig D.M."/>
            <person name="Sammons S."/>
            <person name="Knipe K."/>
            <person name="Rowe L."/>
            <person name="Feng Y."/>
            <person name="Xiao L."/>
        </authorList>
    </citation>
    <scope>NUCLEOTIDE SEQUENCE [LARGE SCALE GENOMIC DNA]</scope>
    <source>
        <strain evidence="3">30976</strain>
    </source>
</reference>